<evidence type="ECO:0008006" key="2">
    <source>
        <dbReference type="Google" id="ProtNLM"/>
    </source>
</evidence>
<evidence type="ECO:0000313" key="1">
    <source>
        <dbReference type="EMBL" id="VDP45499.1"/>
    </source>
</evidence>
<gene>
    <name evidence="1" type="ORF">HPBE_LOCUS24507</name>
</gene>
<dbReference type="EMBL" id="UZAH01036446">
    <property type="protein sequence ID" value="VDP45499.1"/>
    <property type="molecule type" value="Genomic_DNA"/>
</dbReference>
<accession>A0A3P8HGH3</accession>
<reference evidence="1" key="1">
    <citation type="submission" date="2018-11" db="EMBL/GenBank/DDBJ databases">
        <authorList>
            <consortium name="Pathogen Informatics"/>
        </authorList>
    </citation>
    <scope>NUCLEOTIDE SEQUENCE [LARGE SCALE GENOMIC DNA]</scope>
</reference>
<dbReference type="AlphaFoldDB" id="A0A3P8HGH3"/>
<protein>
    <recommendedName>
        <fullName evidence="2">Tc1-like transposase DDE domain-containing protein</fullName>
    </recommendedName>
</protein>
<sequence length="47" mass="5494">MQQYRGKFLIVIDNVRAHLAKKTRYKVEKLGIIWLPHPPILTSAIVH</sequence>
<organism evidence="1">
    <name type="scientific">Heligmosomoides polygyrus</name>
    <name type="common">Parasitic roundworm</name>
    <dbReference type="NCBI Taxonomy" id="6339"/>
    <lineage>
        <taxon>Eukaryota</taxon>
        <taxon>Metazoa</taxon>
        <taxon>Ecdysozoa</taxon>
        <taxon>Nematoda</taxon>
        <taxon>Chromadorea</taxon>
        <taxon>Rhabditida</taxon>
        <taxon>Rhabditina</taxon>
        <taxon>Rhabditomorpha</taxon>
        <taxon>Strongyloidea</taxon>
        <taxon>Heligmosomidae</taxon>
        <taxon>Heligmosomoides</taxon>
    </lineage>
</organism>
<proteinExistence type="predicted"/>
<name>A0A3P8HGH3_HELPZ</name>